<evidence type="ECO:0000259" key="2">
    <source>
        <dbReference type="Pfam" id="PF12850"/>
    </source>
</evidence>
<dbReference type="GO" id="GO:0016791">
    <property type="term" value="F:phosphatase activity"/>
    <property type="evidence" value="ECO:0007669"/>
    <property type="project" value="TreeGrafter"/>
</dbReference>
<evidence type="ECO:0000313" key="3">
    <source>
        <dbReference type="EMBL" id="AEI43797.1"/>
    </source>
</evidence>
<dbReference type="SUPFAM" id="SSF56300">
    <property type="entry name" value="Metallo-dependent phosphatases"/>
    <property type="match status" value="1"/>
</dbReference>
<reference evidence="4" key="1">
    <citation type="submission" date="2011-06" db="EMBL/GenBank/DDBJ databases">
        <title>Complete genome sequence of Paenibacillus mucilaginosus KNP414.</title>
        <authorList>
            <person name="Wang J."/>
            <person name="Hu S."/>
            <person name="Hu X."/>
            <person name="Zhang B."/>
            <person name="Dong D."/>
            <person name="Zhang S."/>
            <person name="Zhao K."/>
            <person name="Wu D."/>
        </authorList>
    </citation>
    <scope>NUCLEOTIDE SEQUENCE [LARGE SCALE GENOMIC DNA]</scope>
    <source>
        <strain evidence="4">KNP414</strain>
    </source>
</reference>
<name>F8FE38_PAEMK</name>
<dbReference type="KEGG" id="pms:KNP414_05273"/>
<evidence type="ECO:0000256" key="1">
    <source>
        <dbReference type="ARBA" id="ARBA00008950"/>
    </source>
</evidence>
<dbReference type="PANTHER" id="PTHR42850:SF2">
    <property type="entry name" value="BLL5683 PROTEIN"/>
    <property type="match status" value="1"/>
</dbReference>
<dbReference type="Proteomes" id="UP000006620">
    <property type="component" value="Chromosome"/>
</dbReference>
<dbReference type="InterPro" id="IPR029052">
    <property type="entry name" value="Metallo-depent_PP-like"/>
</dbReference>
<evidence type="ECO:0000313" key="4">
    <source>
        <dbReference type="Proteomes" id="UP000006620"/>
    </source>
</evidence>
<dbReference type="RefSeq" id="WP_013918950.1">
    <property type="nucleotide sequence ID" value="NC_015690.1"/>
</dbReference>
<dbReference type="InterPro" id="IPR011152">
    <property type="entry name" value="Pesterase_MJ0912"/>
</dbReference>
<protein>
    <submittedName>
        <fullName evidence="3">Phosphodiesterase, MJ0936 family</fullName>
    </submittedName>
</protein>
<dbReference type="InterPro" id="IPR050126">
    <property type="entry name" value="Ap4A_hydrolase"/>
</dbReference>
<reference evidence="3 4" key="2">
    <citation type="journal article" date="2013" name="Genome Announc.">
        <title>Genome Sequence of Growth-Improving Paenibacillus mucilaginosus Strain KNP414.</title>
        <authorList>
            <person name="Lu J.J."/>
            <person name="Wang J.F."/>
            <person name="Hu X.F."/>
        </authorList>
    </citation>
    <scope>NUCLEOTIDE SEQUENCE [LARGE SCALE GENOMIC DNA]</scope>
    <source>
        <strain evidence="3 4">KNP414</strain>
    </source>
</reference>
<dbReference type="PIRSF" id="PIRSF000883">
    <property type="entry name" value="Pesterase_MJ0912"/>
    <property type="match status" value="1"/>
</dbReference>
<accession>F8FE38</accession>
<feature type="domain" description="Calcineurin-like phosphoesterase" evidence="2">
    <location>
        <begin position="1"/>
        <end position="197"/>
    </location>
</feature>
<dbReference type="GO" id="GO:0005737">
    <property type="term" value="C:cytoplasm"/>
    <property type="evidence" value="ECO:0007669"/>
    <property type="project" value="TreeGrafter"/>
</dbReference>
<comment type="similarity">
    <text evidence="1">Belongs to the metallophosphoesterase superfamily. YfcE family.</text>
</comment>
<dbReference type="PATRIC" id="fig|1036673.3.peg.4884"/>
<gene>
    <name evidence="3" type="ordered locus">KNP414_05273</name>
</gene>
<proteinExistence type="inferred from homology"/>
<sequence length="240" mass="26466">MKLAFISDIHGNATALDAVLEDIRSSGVDEIYVLGDLCYRGPEPKRSLELVRALETGVIKGNADEWTVRGVRPGEVPEHAVDLMNVERQWIASKLSTEDLEFLAGLPAELQLSREGVEIRAFHATPDSLFEIVPPGTEDDVLQAKLMHSAEADVYVYAHIHKPYIRYLGGRVIVNTGSVGLPFDGLPEASYAVVEVGRGGICASIRRVPYDIEAVVRQYEESGYPNKETMTRIVRSGRFA</sequence>
<dbReference type="Gene3D" id="3.60.21.10">
    <property type="match status" value="1"/>
</dbReference>
<dbReference type="Pfam" id="PF12850">
    <property type="entry name" value="Metallophos_2"/>
    <property type="match status" value="1"/>
</dbReference>
<dbReference type="EMBL" id="CP002869">
    <property type="protein sequence ID" value="AEI43797.1"/>
    <property type="molecule type" value="Genomic_DNA"/>
</dbReference>
<dbReference type="PANTHER" id="PTHR42850">
    <property type="entry name" value="METALLOPHOSPHOESTERASE"/>
    <property type="match status" value="1"/>
</dbReference>
<dbReference type="AlphaFoldDB" id="F8FE38"/>
<dbReference type="HOGENOM" id="CLU_074761_0_1_9"/>
<dbReference type="InterPro" id="IPR024654">
    <property type="entry name" value="Calcineurin-like_PHP_lpxH"/>
</dbReference>
<organism evidence="3 4">
    <name type="scientific">Paenibacillus mucilaginosus (strain KNP414)</name>
    <dbReference type="NCBI Taxonomy" id="1036673"/>
    <lineage>
        <taxon>Bacteria</taxon>
        <taxon>Bacillati</taxon>
        <taxon>Bacillota</taxon>
        <taxon>Bacilli</taxon>
        <taxon>Bacillales</taxon>
        <taxon>Paenibacillaceae</taxon>
        <taxon>Paenibacillus</taxon>
    </lineage>
</organism>